<feature type="disulfide bond" evidence="13">
    <location>
        <begin position="9"/>
        <end position="27"/>
    </location>
</feature>
<feature type="non-terminal residue" evidence="15">
    <location>
        <position position="1"/>
    </location>
</feature>
<evidence type="ECO:0000256" key="8">
    <source>
        <dbReference type="ARBA" id="ARBA00023136"/>
    </source>
</evidence>
<evidence type="ECO:0000256" key="11">
    <source>
        <dbReference type="ARBA" id="ARBA00023180"/>
    </source>
</evidence>
<feature type="non-terminal residue" evidence="15">
    <location>
        <position position="489"/>
    </location>
</feature>
<comment type="caution">
    <text evidence="15">The sequence shown here is derived from an EMBL/GenBank/DDBJ whole genome shotgun (WGS) entry which is preliminary data.</text>
</comment>
<evidence type="ECO:0000256" key="5">
    <source>
        <dbReference type="ARBA" id="ARBA00022692"/>
    </source>
</evidence>
<dbReference type="PROSITE" id="PS01209">
    <property type="entry name" value="LDLRA_1"/>
    <property type="match status" value="5"/>
</dbReference>
<protein>
    <submittedName>
        <fullName evidence="15">Calcium binding EGF domain-containing protein</fullName>
    </submittedName>
</protein>
<dbReference type="PROSITE" id="PS50068">
    <property type="entry name" value="LDLRA_2"/>
    <property type="match status" value="7"/>
</dbReference>
<feature type="domain" description="EGF-like" evidence="14">
    <location>
        <begin position="399"/>
        <end position="434"/>
    </location>
</feature>
<name>J9EUU4_WUCBA</name>
<dbReference type="SMART" id="SM00192">
    <property type="entry name" value="LDLa"/>
    <property type="match status" value="7"/>
</dbReference>
<evidence type="ECO:0000256" key="2">
    <source>
        <dbReference type="ARBA" id="ARBA00004479"/>
    </source>
</evidence>
<accession>J9EUU4</accession>
<dbReference type="CDD" id="cd00054">
    <property type="entry name" value="EGF_CA"/>
    <property type="match status" value="1"/>
</dbReference>
<dbReference type="PANTHER" id="PTHR22722">
    <property type="entry name" value="LOW-DENSITY LIPOPROTEIN RECEPTOR-RELATED PROTEIN 2-RELATED"/>
    <property type="match status" value="1"/>
</dbReference>
<dbReference type="GO" id="GO:0043235">
    <property type="term" value="C:receptor complex"/>
    <property type="evidence" value="ECO:0007669"/>
    <property type="project" value="TreeGrafter"/>
</dbReference>
<feature type="disulfide bond" evidence="13">
    <location>
        <begin position="256"/>
        <end position="271"/>
    </location>
</feature>
<dbReference type="PANTHER" id="PTHR22722:SF14">
    <property type="entry name" value="MEGALIN, ISOFORM A"/>
    <property type="match status" value="1"/>
</dbReference>
<dbReference type="PROSITE" id="PS01187">
    <property type="entry name" value="EGF_CA"/>
    <property type="match status" value="1"/>
</dbReference>
<evidence type="ECO:0000256" key="3">
    <source>
        <dbReference type="ARBA" id="ARBA00022536"/>
    </source>
</evidence>
<feature type="disulfide bond" evidence="13">
    <location>
        <begin position="204"/>
        <end position="219"/>
    </location>
</feature>
<evidence type="ECO:0000256" key="7">
    <source>
        <dbReference type="ARBA" id="ARBA00022989"/>
    </source>
</evidence>
<dbReference type="PRINTS" id="PR00261">
    <property type="entry name" value="LDLRECEPTOR"/>
</dbReference>
<dbReference type="EMBL" id="ADBV01004089">
    <property type="protein sequence ID" value="EJW80912.1"/>
    <property type="molecule type" value="Genomic_DNA"/>
</dbReference>
<feature type="disulfide bond" evidence="13">
    <location>
        <begin position="77"/>
        <end position="92"/>
    </location>
</feature>
<feature type="disulfide bond" evidence="13">
    <location>
        <begin position="283"/>
        <end position="301"/>
    </location>
</feature>
<evidence type="ECO:0000259" key="14">
    <source>
        <dbReference type="PROSITE" id="PS50026"/>
    </source>
</evidence>
<dbReference type="InterPro" id="IPR001881">
    <property type="entry name" value="EGF-like_Ca-bd_dom"/>
</dbReference>
<dbReference type="FunFam" id="4.10.400.10:FF:000045">
    <property type="entry name" value="Low-density lipoprotein receptor-related protein 2"/>
    <property type="match status" value="1"/>
</dbReference>
<keyword evidence="9 12" id="KW-1015">Disulfide bond</keyword>
<feature type="disulfide bond" evidence="13">
    <location>
        <begin position="295"/>
        <end position="310"/>
    </location>
</feature>
<dbReference type="Pfam" id="PF00057">
    <property type="entry name" value="Ldl_recept_a"/>
    <property type="match status" value="7"/>
</dbReference>
<feature type="disulfide bond" evidence="12">
    <location>
        <begin position="403"/>
        <end position="413"/>
    </location>
</feature>
<evidence type="ECO:0000256" key="13">
    <source>
        <dbReference type="PROSITE-ProRule" id="PRU00124"/>
    </source>
</evidence>
<feature type="disulfide bond" evidence="13">
    <location>
        <begin position="149"/>
        <end position="167"/>
    </location>
</feature>
<dbReference type="InterPro" id="IPR036055">
    <property type="entry name" value="LDL_receptor-like_sf"/>
</dbReference>
<keyword evidence="11" id="KW-0325">Glycoprotein</keyword>
<dbReference type="PROSITE" id="PS00010">
    <property type="entry name" value="ASX_HYDROXYL"/>
    <property type="match status" value="1"/>
</dbReference>
<keyword evidence="5" id="KW-0812">Transmembrane</keyword>
<dbReference type="InterPro" id="IPR002172">
    <property type="entry name" value="LDrepeatLR_classA_rpt"/>
</dbReference>
<proteinExistence type="predicted"/>
<dbReference type="FunFam" id="4.10.400.10:FF:000001">
    <property type="entry name" value="Low-density lipoprotein receptor-related protein 1"/>
    <property type="match status" value="1"/>
</dbReference>
<evidence type="ECO:0000256" key="9">
    <source>
        <dbReference type="ARBA" id="ARBA00023157"/>
    </source>
</evidence>
<evidence type="ECO:0000256" key="1">
    <source>
        <dbReference type="ARBA" id="ARBA00004308"/>
    </source>
</evidence>
<feature type="disulfide bond" evidence="13">
    <location>
        <begin position="276"/>
        <end position="288"/>
    </location>
</feature>
<dbReference type="InterPro" id="IPR049883">
    <property type="entry name" value="NOTCH1_EGF-like"/>
</dbReference>
<keyword evidence="7" id="KW-1133">Transmembrane helix</keyword>
<gene>
    <name evidence="15" type="ORF">WUBG_08179</name>
</gene>
<evidence type="ECO:0000256" key="12">
    <source>
        <dbReference type="PROSITE-ProRule" id="PRU00076"/>
    </source>
</evidence>
<keyword evidence="10" id="KW-0675">Receptor</keyword>
<dbReference type="GO" id="GO:0012505">
    <property type="term" value="C:endomembrane system"/>
    <property type="evidence" value="ECO:0007669"/>
    <property type="project" value="UniProtKB-SubCell"/>
</dbReference>
<dbReference type="SMART" id="SM00181">
    <property type="entry name" value="EGF"/>
    <property type="match status" value="3"/>
</dbReference>
<dbReference type="Pfam" id="PF07645">
    <property type="entry name" value="EGF_CA"/>
    <property type="match status" value="1"/>
</dbReference>
<evidence type="ECO:0000256" key="4">
    <source>
        <dbReference type="ARBA" id="ARBA00022583"/>
    </source>
</evidence>
<keyword evidence="6" id="KW-0677">Repeat</keyword>
<dbReference type="GO" id="GO:0005509">
    <property type="term" value="F:calcium ion binding"/>
    <property type="evidence" value="ECO:0007669"/>
    <property type="project" value="InterPro"/>
</dbReference>
<comment type="caution">
    <text evidence="12">Lacks conserved residue(s) required for the propagation of feature annotation.</text>
</comment>
<dbReference type="FunFam" id="2.10.25.10:FF:000009">
    <property type="entry name" value="Low-density lipoprotein receptor isoform 1"/>
    <property type="match status" value="1"/>
</dbReference>
<dbReference type="SUPFAM" id="SSF57424">
    <property type="entry name" value="LDL receptor-like module"/>
    <property type="match status" value="7"/>
</dbReference>
<dbReference type="Gene3D" id="4.10.400.10">
    <property type="entry name" value="Low-density Lipoprotein Receptor"/>
    <property type="match status" value="7"/>
</dbReference>
<dbReference type="InterPro" id="IPR018097">
    <property type="entry name" value="EGF_Ca-bd_CS"/>
</dbReference>
<dbReference type="InterPro" id="IPR023415">
    <property type="entry name" value="LDLR_class-A_CS"/>
</dbReference>
<evidence type="ECO:0000313" key="16">
    <source>
        <dbReference type="Proteomes" id="UP000004810"/>
    </source>
</evidence>
<keyword evidence="3 12" id="KW-0245">EGF-like domain</keyword>
<dbReference type="PROSITE" id="PS50026">
    <property type="entry name" value="EGF_3"/>
    <property type="match status" value="1"/>
</dbReference>
<feature type="disulfide bond" evidence="13">
    <location>
        <begin position="121"/>
        <end position="136"/>
    </location>
</feature>
<dbReference type="InterPro" id="IPR000152">
    <property type="entry name" value="EGF-type_Asp/Asn_hydroxyl_site"/>
</dbReference>
<keyword evidence="8" id="KW-0472">Membrane</keyword>
<dbReference type="InterPro" id="IPR051221">
    <property type="entry name" value="LDLR-related"/>
</dbReference>
<keyword evidence="4" id="KW-0254">Endocytosis</keyword>
<organism evidence="15 16">
    <name type="scientific">Wuchereria bancrofti</name>
    <dbReference type="NCBI Taxonomy" id="6293"/>
    <lineage>
        <taxon>Eukaryota</taxon>
        <taxon>Metazoa</taxon>
        <taxon>Ecdysozoa</taxon>
        <taxon>Nematoda</taxon>
        <taxon>Chromadorea</taxon>
        <taxon>Rhabditida</taxon>
        <taxon>Spirurina</taxon>
        <taxon>Spiruromorpha</taxon>
        <taxon>Filarioidea</taxon>
        <taxon>Onchocercidae</taxon>
        <taxon>Wuchereria</taxon>
    </lineage>
</organism>
<dbReference type="SMART" id="SM00179">
    <property type="entry name" value="EGF_CA"/>
    <property type="match status" value="1"/>
</dbReference>
<dbReference type="InterPro" id="IPR000742">
    <property type="entry name" value="EGF"/>
</dbReference>
<reference evidence="16" key="1">
    <citation type="submission" date="2012-08" db="EMBL/GenBank/DDBJ databases">
        <title>The Genome Sequence of Wuchereria bancrofti.</title>
        <authorList>
            <person name="Nutman T.B."/>
            <person name="Fink D.L."/>
            <person name="Russ C."/>
            <person name="Young S."/>
            <person name="Zeng Q."/>
            <person name="Koehrsen M."/>
            <person name="Alvarado L."/>
            <person name="Berlin A."/>
            <person name="Chapman S.B."/>
            <person name="Chen Z."/>
            <person name="Freedman E."/>
            <person name="Gellesch M."/>
            <person name="Goldberg J."/>
            <person name="Griggs A."/>
            <person name="Gujja S."/>
            <person name="Heilman E.R."/>
            <person name="Heiman D."/>
            <person name="Hepburn T."/>
            <person name="Howarth C."/>
            <person name="Jen D."/>
            <person name="Larson L."/>
            <person name="Lewis B."/>
            <person name="Mehta T."/>
            <person name="Park D."/>
            <person name="Pearson M."/>
            <person name="Roberts A."/>
            <person name="Saif S."/>
            <person name="Shea T."/>
            <person name="Shenoy N."/>
            <person name="Sisk P."/>
            <person name="Stolte C."/>
            <person name="Sykes S."/>
            <person name="Walk T."/>
            <person name="White J."/>
            <person name="Yandava C."/>
            <person name="Haas B."/>
            <person name="Henn M.R."/>
            <person name="Nusbaum C."/>
            <person name="Birren B."/>
        </authorList>
    </citation>
    <scope>NUCLEOTIDE SEQUENCE [LARGE SCALE GENOMIC DNA]</scope>
    <source>
        <strain evidence="16">NA</strain>
    </source>
</reference>
<dbReference type="GO" id="GO:0042562">
    <property type="term" value="F:hormone binding"/>
    <property type="evidence" value="ECO:0007669"/>
    <property type="project" value="TreeGrafter"/>
</dbReference>
<feature type="disulfide bond" evidence="13">
    <location>
        <begin position="21"/>
        <end position="36"/>
    </location>
</feature>
<feature type="disulfide bond" evidence="13">
    <location>
        <begin position="142"/>
        <end position="154"/>
    </location>
</feature>
<comment type="subcellular location">
    <subcellularLocation>
        <location evidence="1">Endomembrane system</location>
    </subcellularLocation>
    <subcellularLocation>
        <location evidence="2">Membrane</location>
        <topology evidence="2">Single-pass type I membrane protein</topology>
    </subcellularLocation>
</comment>
<sequence>CSEDNQYKCNNGKCIPLSWRCDGDEDCPEGDDEDKCSRISCKTDREFECVGDSTGLPLYASKIRDYPARCIPKTWVCDGEPDCRDASDEKGCQNITCEKDQFVCEEYKGHARMCIPMTWKCDGQNDCVDMSDEKDCQKTRTCGTNEFQCDNGVCIFKNWLCDGDDDCGDGSDEDHEKCPNTTCDATEKFQCRSGGTCIPRMWVCDGEADCKDHSDEMDCSDIGAVISQNPHMVTCHHSFEFPCRNGGHCINKAWKCDGEMDCADGSDEENCDKRVCTANERTCDMGRCIPASKWCDGFDDCLDASDEKDCTPPAKQEKCDENTEYRCPGTPLQCIKLEDLCVDGKPNNDCLKSVCSSHLNLSLCDDSSNNHCKCRTTKFNGTICHCPRGFELKGRSCIDIDECAQIGICAQKCINVPGGYVCECYPGYHLTMGRSTGTNKSAGICRAKGSDPLLLLSNRATIRRFDLVTNKYEPLVAKLDSAVAMDFLH</sequence>
<dbReference type="Proteomes" id="UP000004810">
    <property type="component" value="Unassembled WGS sequence"/>
</dbReference>
<evidence type="ECO:0000313" key="15">
    <source>
        <dbReference type="EMBL" id="EJW80912.1"/>
    </source>
</evidence>
<dbReference type="CDD" id="cd00112">
    <property type="entry name" value="LDLa"/>
    <property type="match status" value="6"/>
</dbReference>
<dbReference type="AlphaFoldDB" id="J9EUU4"/>
<dbReference type="GO" id="GO:0016324">
    <property type="term" value="C:apical plasma membrane"/>
    <property type="evidence" value="ECO:0007669"/>
    <property type="project" value="TreeGrafter"/>
</dbReference>
<dbReference type="Gene3D" id="2.10.25.10">
    <property type="entry name" value="Laminin"/>
    <property type="match status" value="1"/>
</dbReference>
<evidence type="ECO:0000256" key="10">
    <source>
        <dbReference type="ARBA" id="ARBA00023170"/>
    </source>
</evidence>
<dbReference type="SUPFAM" id="SSF57196">
    <property type="entry name" value="EGF/Laminin"/>
    <property type="match status" value="1"/>
</dbReference>
<dbReference type="GO" id="GO:0006898">
    <property type="term" value="P:receptor-mediated endocytosis"/>
    <property type="evidence" value="ECO:0007669"/>
    <property type="project" value="TreeGrafter"/>
</dbReference>
<evidence type="ECO:0000256" key="6">
    <source>
        <dbReference type="ARBA" id="ARBA00022737"/>
    </source>
</evidence>